<proteinExistence type="predicted"/>
<evidence type="ECO:0000313" key="3">
    <source>
        <dbReference type="Proteomes" id="UP000784128"/>
    </source>
</evidence>
<dbReference type="PANTHER" id="PTHR38032">
    <property type="entry name" value="POLYMERASE-RELATED"/>
    <property type="match status" value="1"/>
</dbReference>
<evidence type="ECO:0000259" key="1">
    <source>
        <dbReference type="Pfam" id="PF20250"/>
    </source>
</evidence>
<accession>A0ABS5UB58</accession>
<dbReference type="Proteomes" id="UP000784128">
    <property type="component" value="Unassembled WGS sequence"/>
</dbReference>
<keyword evidence="3" id="KW-1185">Reference proteome</keyword>
<dbReference type="PANTHER" id="PTHR38032:SF1">
    <property type="entry name" value="RNA-BINDING PROTEIN KHPB N-TERMINAL DOMAIN-CONTAINING PROTEIN"/>
    <property type="match status" value="1"/>
</dbReference>
<protein>
    <submittedName>
        <fullName evidence="2">DUF342 domain-containing protein</fullName>
    </submittedName>
</protein>
<sequence length="483" mass="51899">MAENTFIKATEKETSLEIKRYGYLLEFLVSADCVECHCSYTPTTTGGTPLTEIELQGFLAQFKITTGLIPEATAALLNAAASGRALTGLLLAHGEAMVPGNDGYIALAVNDDLEGEPPSDDDGGTVDLRHVQSFLNVEADDLVATIHLPGEGLAGMTIYGKVIPPQGGTPVKLLLGQNIRLSEDGATIYAEAMGRVYCRGNEISVEDLYVISGDVDFKVGNITFKGFVEVKGDVLDGFTIKATKGIKIHGNIGVCTIESGGDIFFSGMNGQGKAKIKCAGSLGANFIYETAIECSGNISVEVEVRNCQIRCLGAVYINKGGLAGGECIALAGIESGSIGNVSSLRTRVIAGVNYNDLEELNQLFNELKQLIADFSAAPKGETDPQQFAKNRTLITERIQEVRTRTYEICNPKINVRKNLYEGVNITLGMLSDNIREERKGPLSMIENTIDGGFRFLGMTALSFKAQAIEKTFIQAKLLEQHKD</sequence>
<dbReference type="InterPro" id="IPR005646">
    <property type="entry name" value="FapA"/>
</dbReference>
<dbReference type="EMBL" id="JAHDYS010000014">
    <property type="protein sequence ID" value="MBT1072926.1"/>
    <property type="molecule type" value="Genomic_DNA"/>
</dbReference>
<dbReference type="Pfam" id="PF03961">
    <property type="entry name" value="FapA"/>
    <property type="match status" value="1"/>
</dbReference>
<evidence type="ECO:0000313" key="2">
    <source>
        <dbReference type="EMBL" id="MBT1072926.1"/>
    </source>
</evidence>
<dbReference type="RefSeq" id="WP_214300435.1">
    <property type="nucleotide sequence ID" value="NZ_JAHDYS010000014.1"/>
</dbReference>
<feature type="domain" description="Flagellar Assembly Protein A N-terminal region" evidence="1">
    <location>
        <begin position="27"/>
        <end position="200"/>
    </location>
</feature>
<comment type="caution">
    <text evidence="2">The sequence shown here is derived from an EMBL/GenBank/DDBJ whole genome shotgun (WGS) entry which is preliminary data.</text>
</comment>
<organism evidence="2 3">
    <name type="scientific">Pelotalea chapellei</name>
    <dbReference type="NCBI Taxonomy" id="44671"/>
    <lineage>
        <taxon>Bacteria</taxon>
        <taxon>Pseudomonadati</taxon>
        <taxon>Thermodesulfobacteriota</taxon>
        <taxon>Desulfuromonadia</taxon>
        <taxon>Geobacterales</taxon>
        <taxon>Geobacteraceae</taxon>
        <taxon>Pelotalea</taxon>
    </lineage>
</organism>
<name>A0ABS5UB58_9BACT</name>
<dbReference type="InterPro" id="IPR046866">
    <property type="entry name" value="FapA_N"/>
</dbReference>
<reference evidence="2 3" key="1">
    <citation type="submission" date="2021-05" db="EMBL/GenBank/DDBJ databases">
        <title>The draft genome of Geobacter chapellei DSM 13688.</title>
        <authorList>
            <person name="Xu Z."/>
            <person name="Masuda Y."/>
            <person name="Itoh H."/>
            <person name="Senoo K."/>
        </authorList>
    </citation>
    <scope>NUCLEOTIDE SEQUENCE [LARGE SCALE GENOMIC DNA]</scope>
    <source>
        <strain evidence="2 3">DSM 13688</strain>
    </source>
</reference>
<dbReference type="Pfam" id="PF20250">
    <property type="entry name" value="FapA_N"/>
    <property type="match status" value="1"/>
</dbReference>
<dbReference type="InterPro" id="IPR046865">
    <property type="entry name" value="FapA_b_solenoid"/>
</dbReference>
<gene>
    <name evidence="2" type="ORF">KJB30_14105</name>
</gene>